<organism evidence="1 2">
    <name type="scientific">Zophobas morio</name>
    <dbReference type="NCBI Taxonomy" id="2755281"/>
    <lineage>
        <taxon>Eukaryota</taxon>
        <taxon>Metazoa</taxon>
        <taxon>Ecdysozoa</taxon>
        <taxon>Arthropoda</taxon>
        <taxon>Hexapoda</taxon>
        <taxon>Insecta</taxon>
        <taxon>Pterygota</taxon>
        <taxon>Neoptera</taxon>
        <taxon>Endopterygota</taxon>
        <taxon>Coleoptera</taxon>
        <taxon>Polyphaga</taxon>
        <taxon>Cucujiformia</taxon>
        <taxon>Tenebrionidae</taxon>
        <taxon>Zophobas</taxon>
    </lineage>
</organism>
<name>A0AA38MGL0_9CUCU</name>
<proteinExistence type="predicted"/>
<dbReference type="EMBL" id="JALNTZ010000004">
    <property type="protein sequence ID" value="KAJ3656495.1"/>
    <property type="molecule type" value="Genomic_DNA"/>
</dbReference>
<dbReference type="Proteomes" id="UP001168821">
    <property type="component" value="Unassembled WGS sequence"/>
</dbReference>
<evidence type="ECO:0000313" key="1">
    <source>
        <dbReference type="EMBL" id="KAJ3656495.1"/>
    </source>
</evidence>
<keyword evidence="2" id="KW-1185">Reference proteome</keyword>
<protein>
    <submittedName>
        <fullName evidence="1">Uncharacterized protein</fullName>
    </submittedName>
</protein>
<comment type="caution">
    <text evidence="1">The sequence shown here is derived from an EMBL/GenBank/DDBJ whole genome shotgun (WGS) entry which is preliminary data.</text>
</comment>
<evidence type="ECO:0000313" key="2">
    <source>
        <dbReference type="Proteomes" id="UP001168821"/>
    </source>
</evidence>
<dbReference type="AlphaFoldDB" id="A0AA38MGL0"/>
<accession>A0AA38MGL0</accession>
<sequence>MEIERKREMGVSMREELCIRDRDIDKQERRASVSKCRYNADYRKIITETIPKYLDRESAKKKIIARFSCGSEERNNKFWVTEGERMCRMCGEGRETIEHMLHDCEKSVERGESVTEVLKEGGRGVEWMKEVERTRVRLGQGEMG</sequence>
<gene>
    <name evidence="1" type="ORF">Zmor_015568</name>
</gene>
<reference evidence="1" key="1">
    <citation type="journal article" date="2023" name="G3 (Bethesda)">
        <title>Whole genome assemblies of Zophobas morio and Tenebrio molitor.</title>
        <authorList>
            <person name="Kaur S."/>
            <person name="Stinson S.A."/>
            <person name="diCenzo G.C."/>
        </authorList>
    </citation>
    <scope>NUCLEOTIDE SEQUENCE</scope>
    <source>
        <strain evidence="1">QUZm001</strain>
    </source>
</reference>